<reference evidence="1 2" key="2">
    <citation type="journal article" date="2022" name="Mol. Ecol. Resour.">
        <title>The genomes of chicory, endive, great burdock and yacon provide insights into Asteraceae paleo-polyploidization history and plant inulin production.</title>
        <authorList>
            <person name="Fan W."/>
            <person name="Wang S."/>
            <person name="Wang H."/>
            <person name="Wang A."/>
            <person name="Jiang F."/>
            <person name="Liu H."/>
            <person name="Zhao H."/>
            <person name="Xu D."/>
            <person name="Zhang Y."/>
        </authorList>
    </citation>
    <scope>NUCLEOTIDE SEQUENCE [LARGE SCALE GENOMIC DNA]</scope>
    <source>
        <strain evidence="2">cv. Niubang</strain>
    </source>
</reference>
<protein>
    <submittedName>
        <fullName evidence="1">Uncharacterized protein</fullName>
    </submittedName>
</protein>
<proteinExistence type="predicted"/>
<name>A0ACB9AAI2_ARCLA</name>
<keyword evidence="2" id="KW-1185">Reference proteome</keyword>
<organism evidence="1 2">
    <name type="scientific">Arctium lappa</name>
    <name type="common">Greater burdock</name>
    <name type="synonym">Lappa major</name>
    <dbReference type="NCBI Taxonomy" id="4217"/>
    <lineage>
        <taxon>Eukaryota</taxon>
        <taxon>Viridiplantae</taxon>
        <taxon>Streptophyta</taxon>
        <taxon>Embryophyta</taxon>
        <taxon>Tracheophyta</taxon>
        <taxon>Spermatophyta</taxon>
        <taxon>Magnoliopsida</taxon>
        <taxon>eudicotyledons</taxon>
        <taxon>Gunneridae</taxon>
        <taxon>Pentapetalae</taxon>
        <taxon>asterids</taxon>
        <taxon>campanulids</taxon>
        <taxon>Asterales</taxon>
        <taxon>Asteraceae</taxon>
        <taxon>Carduoideae</taxon>
        <taxon>Cardueae</taxon>
        <taxon>Arctiinae</taxon>
        <taxon>Arctium</taxon>
    </lineage>
</organism>
<evidence type="ECO:0000313" key="1">
    <source>
        <dbReference type="EMBL" id="KAI3706940.1"/>
    </source>
</evidence>
<reference evidence="2" key="1">
    <citation type="journal article" date="2022" name="Mol. Ecol. Resour.">
        <title>The genomes of chicory, endive, great burdock and yacon provide insights into Asteraceae palaeo-polyploidization history and plant inulin production.</title>
        <authorList>
            <person name="Fan W."/>
            <person name="Wang S."/>
            <person name="Wang H."/>
            <person name="Wang A."/>
            <person name="Jiang F."/>
            <person name="Liu H."/>
            <person name="Zhao H."/>
            <person name="Xu D."/>
            <person name="Zhang Y."/>
        </authorList>
    </citation>
    <scope>NUCLEOTIDE SEQUENCE [LARGE SCALE GENOMIC DNA]</scope>
    <source>
        <strain evidence="2">cv. Niubang</strain>
    </source>
</reference>
<comment type="caution">
    <text evidence="1">The sequence shown here is derived from an EMBL/GenBank/DDBJ whole genome shotgun (WGS) entry which is preliminary data.</text>
</comment>
<evidence type="ECO:0000313" key="2">
    <source>
        <dbReference type="Proteomes" id="UP001055879"/>
    </source>
</evidence>
<accession>A0ACB9AAI2</accession>
<sequence>MATKSNVSIILFLALHFLFFTMVSSCLTCTSPTPNQSPSPSPTPTPTPTPPPPPPPPPILTPTLTPTCPRDTLKLGVCVNLLRSLVNVEVGSPPVKPCCSLIKGLADLEVAVCLCTTIRANALGININVPMSLSLLLNVCGNQVPRGFQCG</sequence>
<dbReference type="EMBL" id="CM042054">
    <property type="protein sequence ID" value="KAI3706940.1"/>
    <property type="molecule type" value="Genomic_DNA"/>
</dbReference>
<gene>
    <name evidence="1" type="ORF">L6452_25036</name>
</gene>
<dbReference type="Proteomes" id="UP001055879">
    <property type="component" value="Linkage Group LG08"/>
</dbReference>